<dbReference type="Proteomes" id="UP000191055">
    <property type="component" value="Unassembled WGS sequence"/>
</dbReference>
<feature type="chain" id="PRO_5012685098" evidence="1">
    <location>
        <begin position="20"/>
        <end position="375"/>
    </location>
</feature>
<proteinExistence type="predicted"/>
<feature type="signal peptide" evidence="1">
    <location>
        <begin position="1"/>
        <end position="19"/>
    </location>
</feature>
<dbReference type="OrthoDB" id="1047112at2"/>
<name>A0A1T5HMS3_9BACT</name>
<dbReference type="KEGG" id="asx:CDL62_09620"/>
<keyword evidence="3" id="KW-1185">Reference proteome</keyword>
<accession>A0A1T5HMS3</accession>
<reference evidence="3" key="1">
    <citation type="submission" date="2017-02" db="EMBL/GenBank/DDBJ databases">
        <authorList>
            <person name="Varghese N."/>
            <person name="Submissions S."/>
        </authorList>
    </citation>
    <scope>NUCLEOTIDE SEQUENCE [LARGE SCALE GENOMIC DNA]</scope>
    <source>
        <strain evidence="3">DSM 24412</strain>
    </source>
</reference>
<dbReference type="RefSeq" id="WP_079558194.1">
    <property type="nucleotide sequence ID" value="NZ_CP021904.1"/>
</dbReference>
<dbReference type="STRING" id="889453.SAMN03080601_02484"/>
<protein>
    <submittedName>
        <fullName evidence="2">TolB-like 6-blade propeller-like</fullName>
    </submittedName>
</protein>
<keyword evidence="1" id="KW-0732">Signal</keyword>
<evidence type="ECO:0000313" key="2">
    <source>
        <dbReference type="EMBL" id="SKC21984.1"/>
    </source>
</evidence>
<sequence>MSRFYLCFLILLITASVQGQRIRVNENETALGKFPNVVQVEFQKIISYLHSEPREMHLKNGFIICHNTRTPEDGYWIIILTKNGELVDKKFKRGRGPNEVLQAGSSGLINNKFWIFDRGLGRIWFTNDFLEKESDLTSNTVDLKVLQVRYVDDASVITFGSTGTNNKYDIYDFNANMILRGLGNLNTLSRLIDVNTSANEEWSPQPEKLFFEGDYKVKPDRTKFVAGCYWFDVIEIYNITGELIKAIRGPLNLNPNFKIFRNNDYAGVDRPPHTRIGYTYISCSDKYIYAGFSGKRIMENSPFHFEKIYVFNWEGESIAILNLNHSIRSFVVDEEEKSIYAVSGQSGDLIKASFIIEDAPEAAIGCSGGSFCWGC</sequence>
<dbReference type="Pfam" id="PF15869">
    <property type="entry name" value="TolB_like"/>
    <property type="match status" value="1"/>
</dbReference>
<evidence type="ECO:0000256" key="1">
    <source>
        <dbReference type="SAM" id="SignalP"/>
    </source>
</evidence>
<evidence type="ECO:0000313" key="3">
    <source>
        <dbReference type="Proteomes" id="UP000191055"/>
    </source>
</evidence>
<dbReference type="SUPFAM" id="SSF101898">
    <property type="entry name" value="NHL repeat"/>
    <property type="match status" value="1"/>
</dbReference>
<dbReference type="EMBL" id="FUYV01000015">
    <property type="protein sequence ID" value="SKC21984.1"/>
    <property type="molecule type" value="Genomic_DNA"/>
</dbReference>
<organism evidence="2 3">
    <name type="scientific">Alkalitalea saponilacus</name>
    <dbReference type="NCBI Taxonomy" id="889453"/>
    <lineage>
        <taxon>Bacteria</taxon>
        <taxon>Pseudomonadati</taxon>
        <taxon>Bacteroidota</taxon>
        <taxon>Bacteroidia</taxon>
        <taxon>Marinilabiliales</taxon>
        <taxon>Marinilabiliaceae</taxon>
        <taxon>Alkalitalea</taxon>
    </lineage>
</organism>
<dbReference type="AlphaFoldDB" id="A0A1T5HMS3"/>
<gene>
    <name evidence="2" type="ORF">SAMN03080601_02484</name>
</gene>